<feature type="compositionally biased region" description="Pro residues" evidence="1">
    <location>
        <begin position="1"/>
        <end position="29"/>
    </location>
</feature>
<feature type="region of interest" description="Disordered" evidence="1">
    <location>
        <begin position="1"/>
        <end position="34"/>
    </location>
</feature>
<dbReference type="EMBL" id="MU070626">
    <property type="protein sequence ID" value="KAF5827002.1"/>
    <property type="molecule type" value="Genomic_DNA"/>
</dbReference>
<proteinExistence type="predicted"/>
<evidence type="ECO:0000256" key="1">
    <source>
        <dbReference type="SAM" id="MobiDB-lite"/>
    </source>
</evidence>
<accession>A0ABQ7FXC6</accession>
<protein>
    <submittedName>
        <fullName evidence="2">Uncharacterized protein</fullName>
    </submittedName>
</protein>
<keyword evidence="3" id="KW-1185">Reference proteome</keyword>
<feature type="compositionally biased region" description="Pro residues" evidence="1">
    <location>
        <begin position="225"/>
        <end position="281"/>
    </location>
</feature>
<name>A0ABQ7FXC6_DUNSA</name>
<comment type="caution">
    <text evidence="2">The sequence shown here is derived from an EMBL/GenBank/DDBJ whole genome shotgun (WGS) entry which is preliminary data.</text>
</comment>
<evidence type="ECO:0000313" key="2">
    <source>
        <dbReference type="EMBL" id="KAF5827002.1"/>
    </source>
</evidence>
<gene>
    <name evidence="2" type="ORF">DUNSADRAFT_1540</name>
</gene>
<organism evidence="2 3">
    <name type="scientific">Dunaliella salina</name>
    <name type="common">Green alga</name>
    <name type="synonym">Protococcus salinus</name>
    <dbReference type="NCBI Taxonomy" id="3046"/>
    <lineage>
        <taxon>Eukaryota</taxon>
        <taxon>Viridiplantae</taxon>
        <taxon>Chlorophyta</taxon>
        <taxon>core chlorophytes</taxon>
        <taxon>Chlorophyceae</taxon>
        <taxon>CS clade</taxon>
        <taxon>Chlamydomonadales</taxon>
        <taxon>Dunaliellaceae</taxon>
        <taxon>Dunaliella</taxon>
    </lineage>
</organism>
<reference evidence="2" key="1">
    <citation type="submission" date="2017-08" db="EMBL/GenBank/DDBJ databases">
        <authorList>
            <person name="Polle J.E."/>
            <person name="Barry K."/>
            <person name="Cushman J."/>
            <person name="Schmutz J."/>
            <person name="Tran D."/>
            <person name="Hathwaick L.T."/>
            <person name="Yim W.C."/>
            <person name="Jenkins J."/>
            <person name="Mckie-Krisberg Z.M."/>
            <person name="Prochnik S."/>
            <person name="Lindquist E."/>
            <person name="Dockter R.B."/>
            <person name="Adam C."/>
            <person name="Molina H."/>
            <person name="Bunkerborg J."/>
            <person name="Jin E."/>
            <person name="Buchheim M."/>
            <person name="Magnuson J."/>
        </authorList>
    </citation>
    <scope>NUCLEOTIDE SEQUENCE</scope>
    <source>
        <strain evidence="2">CCAP 19/18</strain>
    </source>
</reference>
<dbReference type="Proteomes" id="UP000815325">
    <property type="component" value="Unassembled WGS sequence"/>
</dbReference>
<feature type="non-terminal residue" evidence="2">
    <location>
        <position position="1"/>
    </location>
</feature>
<feature type="region of interest" description="Disordered" evidence="1">
    <location>
        <begin position="218"/>
        <end position="281"/>
    </location>
</feature>
<sequence length="281" mass="29180">PSPSRSPPPSPSPPPSTSSPPTSSPPPPLFCTFSTQLAGKKGSTDEVINFQVDYGSRFSSTDSQRTEVRVILSLEPSSNSGTEDLVGVAAKDLLRPAPPGLHLRNITTGVMPGANAPHASTPPDSLIAYQQIDKKSTLPGGELKVTGWGNLPTPYDLLIATNQQGSNDGIVQRVQFTLSANVDLDESLLEGTSWFIRLQSTNGGQQSAKTVGTVENIPACDKVTPGPPKPHPPRPSPPSPPPPSPAPPPPPSPPPLLPPSPLPPPPSPPPLPMPPPPSPLA</sequence>
<dbReference type="PRINTS" id="PR01217">
    <property type="entry name" value="PRICHEXTENSN"/>
</dbReference>
<feature type="non-terminal residue" evidence="2">
    <location>
        <position position="281"/>
    </location>
</feature>
<evidence type="ECO:0000313" key="3">
    <source>
        <dbReference type="Proteomes" id="UP000815325"/>
    </source>
</evidence>